<dbReference type="EMBL" id="JAJSOF020000029">
    <property type="protein sequence ID" value="KAJ4432539.1"/>
    <property type="molecule type" value="Genomic_DNA"/>
</dbReference>
<dbReference type="SUPFAM" id="SSF57850">
    <property type="entry name" value="RING/U-box"/>
    <property type="match status" value="1"/>
</dbReference>
<keyword evidence="5" id="KW-0472">Membrane</keyword>
<dbReference type="Proteomes" id="UP001148838">
    <property type="component" value="Unassembled WGS sequence"/>
</dbReference>
<evidence type="ECO:0000256" key="4">
    <source>
        <dbReference type="PROSITE-ProRule" id="PRU00175"/>
    </source>
</evidence>
<gene>
    <name evidence="7" type="ORF">ANN_21162</name>
</gene>
<dbReference type="InterPro" id="IPR013083">
    <property type="entry name" value="Znf_RING/FYVE/PHD"/>
</dbReference>
<feature type="transmembrane region" description="Helical" evidence="5">
    <location>
        <begin position="138"/>
        <end position="162"/>
    </location>
</feature>
<accession>A0ABQ8SEL2</accession>
<protein>
    <recommendedName>
        <fullName evidence="6">RING-type domain-containing protein</fullName>
    </recommendedName>
</protein>
<keyword evidence="3" id="KW-0862">Zinc</keyword>
<keyword evidence="8" id="KW-1185">Reference proteome</keyword>
<keyword evidence="1" id="KW-0479">Metal-binding</keyword>
<keyword evidence="2 4" id="KW-0863">Zinc-finger</keyword>
<dbReference type="PANTHER" id="PTHR45877:SF2">
    <property type="entry name" value="E3 UBIQUITIN-PROTEIN LIGASE SINA-RELATED"/>
    <property type="match status" value="1"/>
</dbReference>
<dbReference type="InterPro" id="IPR049548">
    <property type="entry name" value="Sina-like_RING"/>
</dbReference>
<comment type="caution">
    <text evidence="7">The sequence shown here is derived from an EMBL/GenBank/DDBJ whole genome shotgun (WGS) entry which is preliminary data.</text>
</comment>
<dbReference type="InterPro" id="IPR001841">
    <property type="entry name" value="Znf_RING"/>
</dbReference>
<evidence type="ECO:0000256" key="5">
    <source>
        <dbReference type="SAM" id="Phobius"/>
    </source>
</evidence>
<dbReference type="PROSITE" id="PS50089">
    <property type="entry name" value="ZF_RING_2"/>
    <property type="match status" value="1"/>
</dbReference>
<dbReference type="Gene3D" id="2.60.210.10">
    <property type="entry name" value="Apoptosis, Tumor Necrosis Factor Receptor Associated Protein 2, Chain A"/>
    <property type="match status" value="1"/>
</dbReference>
<feature type="domain" description="RING-type" evidence="6">
    <location>
        <begin position="57"/>
        <end position="92"/>
    </location>
</feature>
<evidence type="ECO:0000313" key="7">
    <source>
        <dbReference type="EMBL" id="KAJ4432539.1"/>
    </source>
</evidence>
<dbReference type="InterPro" id="IPR008974">
    <property type="entry name" value="TRAF-like"/>
</dbReference>
<sequence length="238" mass="27457">MEAGKEEQRGVVRFLTAEGVGGREIHRRVSAAYDERSMSYNPIMDTLAQELLQGLECPVCFDYMVPPITLCENGHNICKICKPKLFECPTCKGWEGLLEELEEHIRKTHNTGDFIRDATGKYTDITPKMRRNCSWAQVVFTLGEIFFLHVVTTDIYLFAYILHVGNVNNAKKYKYRMTFKTRDGCDSFTTCRVTQSYLDDIVSIRRTENCAVLSYKFIERCMGEDREVPIECEILKVD</sequence>
<proteinExistence type="predicted"/>
<evidence type="ECO:0000256" key="3">
    <source>
        <dbReference type="ARBA" id="ARBA00022833"/>
    </source>
</evidence>
<organism evidence="7 8">
    <name type="scientific">Periplaneta americana</name>
    <name type="common">American cockroach</name>
    <name type="synonym">Blatta americana</name>
    <dbReference type="NCBI Taxonomy" id="6978"/>
    <lineage>
        <taxon>Eukaryota</taxon>
        <taxon>Metazoa</taxon>
        <taxon>Ecdysozoa</taxon>
        <taxon>Arthropoda</taxon>
        <taxon>Hexapoda</taxon>
        <taxon>Insecta</taxon>
        <taxon>Pterygota</taxon>
        <taxon>Neoptera</taxon>
        <taxon>Polyneoptera</taxon>
        <taxon>Dictyoptera</taxon>
        <taxon>Blattodea</taxon>
        <taxon>Blattoidea</taxon>
        <taxon>Blattidae</taxon>
        <taxon>Blattinae</taxon>
        <taxon>Periplaneta</taxon>
    </lineage>
</organism>
<keyword evidence="5" id="KW-0812">Transmembrane</keyword>
<keyword evidence="5" id="KW-1133">Transmembrane helix</keyword>
<evidence type="ECO:0000259" key="6">
    <source>
        <dbReference type="PROSITE" id="PS50089"/>
    </source>
</evidence>
<evidence type="ECO:0000256" key="1">
    <source>
        <dbReference type="ARBA" id="ARBA00022723"/>
    </source>
</evidence>
<evidence type="ECO:0000313" key="8">
    <source>
        <dbReference type="Proteomes" id="UP001148838"/>
    </source>
</evidence>
<reference evidence="7 8" key="1">
    <citation type="journal article" date="2022" name="Allergy">
        <title>Genome assembly and annotation of Periplaneta americana reveal a comprehensive cockroach allergen profile.</title>
        <authorList>
            <person name="Wang L."/>
            <person name="Xiong Q."/>
            <person name="Saelim N."/>
            <person name="Wang L."/>
            <person name="Nong W."/>
            <person name="Wan A.T."/>
            <person name="Shi M."/>
            <person name="Liu X."/>
            <person name="Cao Q."/>
            <person name="Hui J.H.L."/>
            <person name="Sookrung N."/>
            <person name="Leung T.F."/>
            <person name="Tungtrongchitr A."/>
            <person name="Tsui S.K.W."/>
        </authorList>
    </citation>
    <scope>NUCLEOTIDE SEQUENCE [LARGE SCALE GENOMIC DNA]</scope>
    <source>
        <strain evidence="7">PWHHKU_190912</strain>
    </source>
</reference>
<dbReference type="PANTHER" id="PTHR45877">
    <property type="entry name" value="E3 UBIQUITIN-PROTEIN LIGASE SIAH2"/>
    <property type="match status" value="1"/>
</dbReference>
<dbReference type="Gene3D" id="3.30.40.10">
    <property type="entry name" value="Zinc/RING finger domain, C3HC4 (zinc finger)"/>
    <property type="match status" value="1"/>
</dbReference>
<dbReference type="InterPro" id="IPR004162">
    <property type="entry name" value="SINA-like_animal"/>
</dbReference>
<evidence type="ECO:0000256" key="2">
    <source>
        <dbReference type="ARBA" id="ARBA00022771"/>
    </source>
</evidence>
<dbReference type="Pfam" id="PF21362">
    <property type="entry name" value="Sina_RING"/>
    <property type="match status" value="1"/>
</dbReference>
<name>A0ABQ8SEL2_PERAM</name>